<organism evidence="1 2">
    <name type="scientific">Funneliformis geosporum</name>
    <dbReference type="NCBI Taxonomy" id="1117311"/>
    <lineage>
        <taxon>Eukaryota</taxon>
        <taxon>Fungi</taxon>
        <taxon>Fungi incertae sedis</taxon>
        <taxon>Mucoromycota</taxon>
        <taxon>Glomeromycotina</taxon>
        <taxon>Glomeromycetes</taxon>
        <taxon>Glomerales</taxon>
        <taxon>Glomeraceae</taxon>
        <taxon>Funneliformis</taxon>
    </lineage>
</organism>
<dbReference type="AlphaFoldDB" id="A0A9W4T7U1"/>
<comment type="caution">
    <text evidence="1">The sequence shown here is derived from an EMBL/GenBank/DDBJ whole genome shotgun (WGS) entry which is preliminary data.</text>
</comment>
<proteinExistence type="predicted"/>
<dbReference type="Proteomes" id="UP001153678">
    <property type="component" value="Unassembled WGS sequence"/>
</dbReference>
<evidence type="ECO:0000313" key="1">
    <source>
        <dbReference type="EMBL" id="CAI2195715.1"/>
    </source>
</evidence>
<protein>
    <submittedName>
        <fullName evidence="1">10948_t:CDS:1</fullName>
    </submittedName>
</protein>
<accession>A0A9W4T7U1</accession>
<feature type="non-terminal residue" evidence="1">
    <location>
        <position position="1"/>
    </location>
</feature>
<dbReference type="OrthoDB" id="441971at2759"/>
<sequence length="75" mass="9233">DNMKEIQIKIDIAQRKYKERHDRKLSVDYNFKIGQLVLKYENKIEGKKKLKEWWNGPYYIHDDLENGVYKLRTMD</sequence>
<dbReference type="EMBL" id="CAMKVN010012897">
    <property type="protein sequence ID" value="CAI2195715.1"/>
    <property type="molecule type" value="Genomic_DNA"/>
</dbReference>
<evidence type="ECO:0000313" key="2">
    <source>
        <dbReference type="Proteomes" id="UP001153678"/>
    </source>
</evidence>
<name>A0A9W4T7U1_9GLOM</name>
<keyword evidence="2" id="KW-1185">Reference proteome</keyword>
<gene>
    <name evidence="1" type="ORF">FWILDA_LOCUS17216</name>
</gene>
<reference evidence="1" key="1">
    <citation type="submission" date="2022-08" db="EMBL/GenBank/DDBJ databases">
        <authorList>
            <person name="Kallberg Y."/>
            <person name="Tangrot J."/>
            <person name="Rosling A."/>
        </authorList>
    </citation>
    <scope>NUCLEOTIDE SEQUENCE</scope>
    <source>
        <strain evidence="1">Wild A</strain>
    </source>
</reference>